<dbReference type="STRING" id="92696.A0A4R0RPJ4"/>
<dbReference type="Proteomes" id="UP000292702">
    <property type="component" value="Unassembled WGS sequence"/>
</dbReference>
<dbReference type="PANTHER" id="PTHR43212">
    <property type="entry name" value="QUERCETIN 2,3-DIOXYGENASE"/>
    <property type="match status" value="1"/>
</dbReference>
<name>A0A4R0RPJ4_9APHY</name>
<dbReference type="InterPro" id="IPR012093">
    <property type="entry name" value="Pirin"/>
</dbReference>
<dbReference type="Gene3D" id="2.60.120.10">
    <property type="entry name" value="Jelly Rolls"/>
    <property type="match status" value="2"/>
</dbReference>
<dbReference type="InterPro" id="IPR011051">
    <property type="entry name" value="RmlC_Cupin_sf"/>
</dbReference>
<feature type="domain" description="Pirin N-terminal" evidence="3">
    <location>
        <begin position="23"/>
        <end position="127"/>
    </location>
</feature>
<dbReference type="AlphaFoldDB" id="A0A4R0RPJ4"/>
<gene>
    <name evidence="4" type="ORF">EIP91_008971</name>
</gene>
<sequence length="274" mass="30437">MFPRAVMPAIKIVPRRSGERAHRDLGWLRTSQTFETLQDVEGGHYGFGNLRILNEDRVQAHTGFGMHSHSEFEIFSYVISGELAHHDSMGNIEVLKRGDIQMTSAGTGIRHSEKAHGEEQVHFLQIWAFPEHENLQPQYYTRHFTDDEKRDRWVRIVAPVGTEGVIDKREAIGPTPIHSSVSVYVTVLSRGASISYTVSPSHGNPRKIYVHFIESPGYDPDKAAFGQIGIAGSEGAETELREGDGAYIVAEGGAYITVSNTGPEHAEVVLFEVE</sequence>
<evidence type="ECO:0000256" key="1">
    <source>
        <dbReference type="ARBA" id="ARBA00008416"/>
    </source>
</evidence>
<dbReference type="InterPro" id="IPR003829">
    <property type="entry name" value="Pirin_N_dom"/>
</dbReference>
<dbReference type="OrthoDB" id="10261807at2759"/>
<comment type="similarity">
    <text evidence="1 2">Belongs to the pirin family.</text>
</comment>
<protein>
    <recommendedName>
        <fullName evidence="3">Pirin N-terminal domain-containing protein</fullName>
    </recommendedName>
</protein>
<dbReference type="PANTHER" id="PTHR43212:SF3">
    <property type="entry name" value="QUERCETIN 2,3-DIOXYGENASE"/>
    <property type="match status" value="1"/>
</dbReference>
<proteinExistence type="inferred from homology"/>
<reference evidence="4 5" key="1">
    <citation type="submission" date="2018-11" db="EMBL/GenBank/DDBJ databases">
        <title>Genome assembly of Steccherinum ochraceum LE-BIN_3174, the white-rot fungus of the Steccherinaceae family (The Residual Polyporoid clade, Polyporales, Basidiomycota).</title>
        <authorList>
            <person name="Fedorova T.V."/>
            <person name="Glazunova O.A."/>
            <person name="Landesman E.O."/>
            <person name="Moiseenko K.V."/>
            <person name="Psurtseva N.V."/>
            <person name="Savinova O.S."/>
            <person name="Shakhova N.V."/>
            <person name="Tyazhelova T.V."/>
            <person name="Vasina D.V."/>
        </authorList>
    </citation>
    <scope>NUCLEOTIDE SEQUENCE [LARGE SCALE GENOMIC DNA]</scope>
    <source>
        <strain evidence="4 5">LE-BIN_3174</strain>
    </source>
</reference>
<evidence type="ECO:0000259" key="3">
    <source>
        <dbReference type="Pfam" id="PF02678"/>
    </source>
</evidence>
<dbReference type="Pfam" id="PF02678">
    <property type="entry name" value="Pirin"/>
    <property type="match status" value="1"/>
</dbReference>
<dbReference type="SUPFAM" id="SSF51182">
    <property type="entry name" value="RmlC-like cupins"/>
    <property type="match status" value="1"/>
</dbReference>
<evidence type="ECO:0000256" key="2">
    <source>
        <dbReference type="RuleBase" id="RU003457"/>
    </source>
</evidence>
<evidence type="ECO:0000313" key="5">
    <source>
        <dbReference type="Proteomes" id="UP000292702"/>
    </source>
</evidence>
<dbReference type="InterPro" id="IPR014710">
    <property type="entry name" value="RmlC-like_jellyroll"/>
</dbReference>
<keyword evidence="5" id="KW-1185">Reference proteome</keyword>
<dbReference type="EMBL" id="RWJN01000050">
    <property type="protein sequence ID" value="TCD69073.1"/>
    <property type="molecule type" value="Genomic_DNA"/>
</dbReference>
<organism evidence="4 5">
    <name type="scientific">Steccherinum ochraceum</name>
    <dbReference type="NCBI Taxonomy" id="92696"/>
    <lineage>
        <taxon>Eukaryota</taxon>
        <taxon>Fungi</taxon>
        <taxon>Dikarya</taxon>
        <taxon>Basidiomycota</taxon>
        <taxon>Agaricomycotina</taxon>
        <taxon>Agaricomycetes</taxon>
        <taxon>Polyporales</taxon>
        <taxon>Steccherinaceae</taxon>
        <taxon>Steccherinum</taxon>
    </lineage>
</organism>
<accession>A0A4R0RPJ4</accession>
<comment type="caution">
    <text evidence="4">The sequence shown here is derived from an EMBL/GenBank/DDBJ whole genome shotgun (WGS) entry which is preliminary data.</text>
</comment>
<evidence type="ECO:0000313" key="4">
    <source>
        <dbReference type="EMBL" id="TCD69073.1"/>
    </source>
</evidence>